<dbReference type="Proteomes" id="UP000001964">
    <property type="component" value="Chromosome"/>
</dbReference>
<dbReference type="GO" id="GO:0005524">
    <property type="term" value="F:ATP binding"/>
    <property type="evidence" value="ECO:0007669"/>
    <property type="project" value="UniProtKB-UniRule"/>
</dbReference>
<evidence type="ECO:0000259" key="2">
    <source>
        <dbReference type="PROSITE" id="PS50975"/>
    </source>
</evidence>
<dbReference type="Gene3D" id="3.30.470.20">
    <property type="entry name" value="ATP-grasp fold, B domain"/>
    <property type="match status" value="2"/>
</dbReference>
<proteinExistence type="predicted"/>
<evidence type="ECO:0000256" key="1">
    <source>
        <dbReference type="PROSITE-ProRule" id="PRU00409"/>
    </source>
</evidence>
<name>Q0AQK8_MARMM</name>
<dbReference type="RefSeq" id="WP_011643076.1">
    <property type="nucleotide sequence ID" value="NC_008347.1"/>
</dbReference>
<dbReference type="HOGENOM" id="CLU_831070_0_0_5"/>
<dbReference type="Pfam" id="PF08443">
    <property type="entry name" value="RimK"/>
    <property type="match status" value="1"/>
</dbReference>
<dbReference type="GO" id="GO:0046872">
    <property type="term" value="F:metal ion binding"/>
    <property type="evidence" value="ECO:0007669"/>
    <property type="project" value="InterPro"/>
</dbReference>
<accession>Q0AQK8</accession>
<evidence type="ECO:0000313" key="4">
    <source>
        <dbReference type="Proteomes" id="UP000001964"/>
    </source>
</evidence>
<dbReference type="STRING" id="394221.Mmar10_1136"/>
<keyword evidence="4" id="KW-1185">Reference proteome</keyword>
<dbReference type="PANTHER" id="PTHR21621">
    <property type="entry name" value="RIBOSOMAL PROTEIN S6 MODIFICATION PROTEIN"/>
    <property type="match status" value="1"/>
</dbReference>
<dbReference type="PROSITE" id="PS50975">
    <property type="entry name" value="ATP_GRASP"/>
    <property type="match status" value="1"/>
</dbReference>
<dbReference type="PANTHER" id="PTHR21621:SF0">
    <property type="entry name" value="BETA-CITRYLGLUTAMATE SYNTHASE B-RELATED"/>
    <property type="match status" value="1"/>
</dbReference>
<dbReference type="AlphaFoldDB" id="Q0AQK8"/>
<reference evidence="3 4" key="1">
    <citation type="submission" date="2006-08" db="EMBL/GenBank/DDBJ databases">
        <title>Complete sequence of Maricaulis maris MCS10.</title>
        <authorList>
            <consortium name="US DOE Joint Genome Institute"/>
            <person name="Copeland A."/>
            <person name="Lucas S."/>
            <person name="Lapidus A."/>
            <person name="Barry K."/>
            <person name="Detter J.C."/>
            <person name="Glavina del Rio T."/>
            <person name="Hammon N."/>
            <person name="Israni S."/>
            <person name="Dalin E."/>
            <person name="Tice H."/>
            <person name="Pitluck S."/>
            <person name="Saunders E."/>
            <person name="Brettin T."/>
            <person name="Bruce D."/>
            <person name="Han C."/>
            <person name="Tapia R."/>
            <person name="Gilna P."/>
            <person name="Schmutz J."/>
            <person name="Larimer F."/>
            <person name="Land M."/>
            <person name="Hauser L."/>
            <person name="Kyrpides N."/>
            <person name="Mikhailova N."/>
            <person name="Viollier P."/>
            <person name="Stephens C."/>
            <person name="Richardson P."/>
        </authorList>
    </citation>
    <scope>NUCLEOTIDE SEQUENCE [LARGE SCALE GENOMIC DNA]</scope>
    <source>
        <strain evidence="3 4">MCS10</strain>
    </source>
</reference>
<keyword evidence="1" id="KW-0067">ATP-binding</keyword>
<sequence>MQSMAAPDRTPFNTRLVRTVCQRQGWQFLDLDGGEGYLFAVEAGGRRVHCGSGAICAYPGNSATAYTIARDKAFTAAMLAEAGLPHLPTSLYFLETTRRHLRAPGRERADLEQWGATASYPVFAKPNRGAHGDLAEQIRDHDGLLDYLDRAARTYDQVVVQPYVEAAEFRVLVVAGEARFQYQKVSGGLVGDGQSSWRELLESLNRNLQDNALSPVTGTDFAAGLEARGQGADDISEAGVSVLLPGRGNLATGGQAVGFTTDVDPDLSGLAVGATKVLGLDVAGVDLLRPAPGAPVVLEVNANPSFASLESIGEHAVAEALWTDILARALAAAP</sequence>
<dbReference type="SUPFAM" id="SSF56059">
    <property type="entry name" value="Glutathione synthetase ATP-binding domain-like"/>
    <property type="match status" value="1"/>
</dbReference>
<protein>
    <submittedName>
        <fullName evidence="3">RimK domain protein ATP-grasp</fullName>
    </submittedName>
</protein>
<dbReference type="GO" id="GO:0016879">
    <property type="term" value="F:ligase activity, forming carbon-nitrogen bonds"/>
    <property type="evidence" value="ECO:0007669"/>
    <property type="project" value="TreeGrafter"/>
</dbReference>
<dbReference type="GO" id="GO:0005737">
    <property type="term" value="C:cytoplasm"/>
    <property type="evidence" value="ECO:0007669"/>
    <property type="project" value="TreeGrafter"/>
</dbReference>
<dbReference type="OrthoDB" id="9803907at2"/>
<dbReference type="InterPro" id="IPR011761">
    <property type="entry name" value="ATP-grasp"/>
</dbReference>
<feature type="domain" description="ATP-grasp" evidence="2">
    <location>
        <begin position="76"/>
        <end position="331"/>
    </location>
</feature>
<keyword evidence="1" id="KW-0547">Nucleotide-binding</keyword>
<dbReference type="eggNOG" id="COG0189">
    <property type="taxonomic scope" value="Bacteria"/>
</dbReference>
<dbReference type="EMBL" id="CP000449">
    <property type="protein sequence ID" value="ABI65429.1"/>
    <property type="molecule type" value="Genomic_DNA"/>
</dbReference>
<evidence type="ECO:0000313" key="3">
    <source>
        <dbReference type="EMBL" id="ABI65429.1"/>
    </source>
</evidence>
<organism evidence="3 4">
    <name type="scientific">Maricaulis maris (strain MCS10)</name>
    <name type="common">Caulobacter maris</name>
    <dbReference type="NCBI Taxonomy" id="394221"/>
    <lineage>
        <taxon>Bacteria</taxon>
        <taxon>Pseudomonadati</taxon>
        <taxon>Pseudomonadota</taxon>
        <taxon>Alphaproteobacteria</taxon>
        <taxon>Maricaulales</taxon>
        <taxon>Maricaulaceae</taxon>
        <taxon>Maricaulis</taxon>
    </lineage>
</organism>
<gene>
    <name evidence="3" type="ordered locus">Mmar10_1136</name>
</gene>
<dbReference type="InterPro" id="IPR013651">
    <property type="entry name" value="ATP-grasp_RimK-type"/>
</dbReference>
<dbReference type="KEGG" id="mmr:Mmar10_1136"/>